<gene>
    <name evidence="1" type="ORF">J2X31_003536</name>
</gene>
<evidence type="ECO:0000313" key="1">
    <source>
        <dbReference type="EMBL" id="MDR6969503.1"/>
    </source>
</evidence>
<proteinExistence type="predicted"/>
<organism evidence="1 2">
    <name type="scientific">Flavobacterium arsenatis</name>
    <dbReference type="NCBI Taxonomy" id="1484332"/>
    <lineage>
        <taxon>Bacteria</taxon>
        <taxon>Pseudomonadati</taxon>
        <taxon>Bacteroidota</taxon>
        <taxon>Flavobacteriia</taxon>
        <taxon>Flavobacteriales</taxon>
        <taxon>Flavobacteriaceae</taxon>
        <taxon>Flavobacterium</taxon>
    </lineage>
</organism>
<name>A0ABU1TUF5_9FLAO</name>
<dbReference type="RefSeq" id="WP_310028640.1">
    <property type="nucleotide sequence ID" value="NZ_JAVDVI010000022.1"/>
</dbReference>
<dbReference type="EMBL" id="JAVDVI010000022">
    <property type="protein sequence ID" value="MDR6969503.1"/>
    <property type="molecule type" value="Genomic_DNA"/>
</dbReference>
<dbReference type="Proteomes" id="UP001255185">
    <property type="component" value="Unassembled WGS sequence"/>
</dbReference>
<dbReference type="PROSITE" id="PS51257">
    <property type="entry name" value="PROKAR_LIPOPROTEIN"/>
    <property type="match status" value="1"/>
</dbReference>
<evidence type="ECO:0008006" key="3">
    <source>
        <dbReference type="Google" id="ProtNLM"/>
    </source>
</evidence>
<keyword evidence="2" id="KW-1185">Reference proteome</keyword>
<sequence length="264" mass="29654">MKKTLIAVITLVTLQGCTPFKPALSEGNTTNFEELSVKGRQGILINQKLEFGNFQTSKVKRSWTKGGNSRTGISKGVPGDVFYENIISKEFINRNQTFYFQLKDNENRISDVYAASAFNSANLLIGNNPNSIINVFEDIINIENNTESLFYLQVFINNETKPWQLILDNQASQLHADNYTGVFALDENKYYTLKPITKVASKNGHRSIMFGSVGYEIFDANKKSVAAVSLMDRGMVFLKTTDSNEKFLLSNLCSALLLQEQIEN</sequence>
<comment type="caution">
    <text evidence="1">The sequence shown here is derived from an EMBL/GenBank/DDBJ whole genome shotgun (WGS) entry which is preliminary data.</text>
</comment>
<accession>A0ABU1TUF5</accession>
<protein>
    <recommendedName>
        <fullName evidence="3">Lipoprotein</fullName>
    </recommendedName>
</protein>
<evidence type="ECO:0000313" key="2">
    <source>
        <dbReference type="Proteomes" id="UP001255185"/>
    </source>
</evidence>
<reference evidence="1 2" key="1">
    <citation type="submission" date="2023-07" db="EMBL/GenBank/DDBJ databases">
        <title>Sorghum-associated microbial communities from plants grown in Nebraska, USA.</title>
        <authorList>
            <person name="Schachtman D."/>
        </authorList>
    </citation>
    <scope>NUCLEOTIDE SEQUENCE [LARGE SCALE GENOMIC DNA]</scope>
    <source>
        <strain evidence="1 2">3773</strain>
    </source>
</reference>